<comment type="caution">
    <text evidence="1">The sequence shown here is derived from an EMBL/GenBank/DDBJ whole genome shotgun (WGS) entry which is preliminary data.</text>
</comment>
<dbReference type="AlphaFoldDB" id="A0A6L2JZV5"/>
<dbReference type="EMBL" id="BKCJ010001589">
    <property type="protein sequence ID" value="GEU42576.1"/>
    <property type="molecule type" value="Genomic_DNA"/>
</dbReference>
<name>A0A6L2JZV5_TANCI</name>
<proteinExistence type="predicted"/>
<dbReference type="PANTHER" id="PTHR11439:SF524">
    <property type="entry name" value="RNA-DIRECTED DNA POLYMERASE, PROTEIN KINASE RLK-PELLE-DLSV FAMILY"/>
    <property type="match status" value="1"/>
</dbReference>
<evidence type="ECO:0000313" key="1">
    <source>
        <dbReference type="EMBL" id="GEU42576.1"/>
    </source>
</evidence>
<reference evidence="1" key="1">
    <citation type="journal article" date="2019" name="Sci. Rep.">
        <title>Draft genome of Tanacetum cinerariifolium, the natural source of mosquito coil.</title>
        <authorList>
            <person name="Yamashiro T."/>
            <person name="Shiraishi A."/>
            <person name="Satake H."/>
            <person name="Nakayama K."/>
        </authorList>
    </citation>
    <scope>NUCLEOTIDE SEQUENCE</scope>
</reference>
<gene>
    <name evidence="1" type="ORF">Tci_014554</name>
</gene>
<protein>
    <submittedName>
        <fullName evidence="1">Ribonuclease H-like domain-containing protein</fullName>
    </submittedName>
</protein>
<accession>A0A6L2JZV5</accession>
<dbReference type="PANTHER" id="PTHR11439">
    <property type="entry name" value="GAG-POL-RELATED RETROTRANSPOSON"/>
    <property type="match status" value="1"/>
</dbReference>
<sequence>MHSSSSPSRYYIPCADEDVATKTHCNCKIPLPLKIQVSWTQTNLGRRFKECLVRKCRFHGFIDDELPSQYYKELLFHQYDEFLAPSSDDELLATFNDEELQYNNVGEMKVSKMLIGMIEEELNSKFCPRGLKSASGIPVEKPWDFTTRRVLLRCDSTGDLYPVTSPSSIPQAYLVSQHTWHQHLGHPGSEVGTDTAYLLLYVDDIVLTASSESLVVFISEKYAIEILDKAHMDNCNPSRTPIVIESKLGSDGDSISDLTLYWSLAGSLQYLTFTRPNISYAFQYVCLYMHDPREPYFLILSGFRDWAGFPTTRRLTSGYCVFLGNNLLVLFSKRQPTLSRSSAEAE</sequence>
<organism evidence="1">
    <name type="scientific">Tanacetum cinerariifolium</name>
    <name type="common">Dalmatian daisy</name>
    <name type="synonym">Chrysanthemum cinerariifolium</name>
    <dbReference type="NCBI Taxonomy" id="118510"/>
    <lineage>
        <taxon>Eukaryota</taxon>
        <taxon>Viridiplantae</taxon>
        <taxon>Streptophyta</taxon>
        <taxon>Embryophyta</taxon>
        <taxon>Tracheophyta</taxon>
        <taxon>Spermatophyta</taxon>
        <taxon>Magnoliopsida</taxon>
        <taxon>eudicotyledons</taxon>
        <taxon>Gunneridae</taxon>
        <taxon>Pentapetalae</taxon>
        <taxon>asterids</taxon>
        <taxon>campanulids</taxon>
        <taxon>Asterales</taxon>
        <taxon>Asteraceae</taxon>
        <taxon>Asteroideae</taxon>
        <taxon>Anthemideae</taxon>
        <taxon>Anthemidinae</taxon>
        <taxon>Tanacetum</taxon>
    </lineage>
</organism>